<dbReference type="CDD" id="cd02440">
    <property type="entry name" value="AdoMet_MTases"/>
    <property type="match status" value="1"/>
</dbReference>
<comment type="caution">
    <text evidence="2">The sequence shown here is derived from an EMBL/GenBank/DDBJ whole genome shotgun (WGS) entry which is preliminary data.</text>
</comment>
<dbReference type="Gene3D" id="3.40.50.150">
    <property type="entry name" value="Vaccinia Virus protein VP39"/>
    <property type="match status" value="1"/>
</dbReference>
<organism evidence="2 3">
    <name type="scientific">Heyndrickxia camelliae</name>
    <dbReference type="NCBI Taxonomy" id="1707093"/>
    <lineage>
        <taxon>Bacteria</taxon>
        <taxon>Bacillati</taxon>
        <taxon>Bacillota</taxon>
        <taxon>Bacilli</taxon>
        <taxon>Bacillales</taxon>
        <taxon>Bacillaceae</taxon>
        <taxon>Heyndrickxia</taxon>
    </lineage>
</organism>
<name>A0A2N3LNK9_9BACI</name>
<keyword evidence="2" id="KW-0489">Methyltransferase</keyword>
<keyword evidence="3" id="KW-1185">Reference proteome</keyword>
<dbReference type="Pfam" id="PF08241">
    <property type="entry name" value="Methyltransf_11"/>
    <property type="match status" value="1"/>
</dbReference>
<feature type="domain" description="Methyltransferase type 11" evidence="1">
    <location>
        <begin position="67"/>
        <end position="153"/>
    </location>
</feature>
<dbReference type="GO" id="GO:0032259">
    <property type="term" value="P:methylation"/>
    <property type="evidence" value="ECO:0007669"/>
    <property type="project" value="UniProtKB-KW"/>
</dbReference>
<evidence type="ECO:0000313" key="2">
    <source>
        <dbReference type="EMBL" id="PKR86147.1"/>
    </source>
</evidence>
<proteinExistence type="predicted"/>
<dbReference type="AlphaFoldDB" id="A0A2N3LNK9"/>
<evidence type="ECO:0000313" key="3">
    <source>
        <dbReference type="Proteomes" id="UP000233440"/>
    </source>
</evidence>
<protein>
    <submittedName>
        <fullName evidence="2">SAM-dependent methyltransferase</fullName>
    </submittedName>
</protein>
<accession>A0A2N3LNK9</accession>
<dbReference type="GO" id="GO:0008757">
    <property type="term" value="F:S-adenosylmethionine-dependent methyltransferase activity"/>
    <property type="evidence" value="ECO:0007669"/>
    <property type="project" value="InterPro"/>
</dbReference>
<dbReference type="Proteomes" id="UP000233440">
    <property type="component" value="Unassembled WGS sequence"/>
</dbReference>
<dbReference type="SUPFAM" id="SSF53335">
    <property type="entry name" value="S-adenosyl-L-methionine-dependent methyltransferases"/>
    <property type="match status" value="1"/>
</dbReference>
<gene>
    <name evidence="2" type="ORF">CWO92_06275</name>
</gene>
<dbReference type="InterPro" id="IPR013216">
    <property type="entry name" value="Methyltransf_11"/>
</dbReference>
<dbReference type="EMBL" id="PIQO01000003">
    <property type="protein sequence ID" value="PKR86147.1"/>
    <property type="molecule type" value="Genomic_DNA"/>
</dbReference>
<evidence type="ECO:0000259" key="1">
    <source>
        <dbReference type="Pfam" id="PF08241"/>
    </source>
</evidence>
<dbReference type="InterPro" id="IPR029063">
    <property type="entry name" value="SAM-dependent_MTases_sf"/>
</dbReference>
<dbReference type="OrthoDB" id="8385759at2"/>
<keyword evidence="2" id="KW-0808">Transferase</keyword>
<reference evidence="2 3" key="1">
    <citation type="submission" date="2017-11" db="EMBL/GenBank/DDBJ databases">
        <title>Bacillus camelliae sp. nov., isolated from pu'er tea.</title>
        <authorList>
            <person name="Niu L."/>
        </authorList>
    </citation>
    <scope>NUCLEOTIDE SEQUENCE [LARGE SCALE GENOMIC DNA]</scope>
    <source>
        <strain evidence="2 3">7578-1</strain>
    </source>
</reference>
<sequence length="252" mass="28725">MTIHNEEAWNQHNYEALLNRHGDPAVVAEKVKQNPSWRLHPFYKYFSHLSGKKVMHVMGSNGIKGVALSLLGAQVTIVDFSKENQAFAREVASAAKVSLDYIVSDILSLHIEEHKEKYDYVLMELGVLHYFIDLFPLAEIISNLLRKDGKFILHEFHPISTKLITSSGKKHKVTGNYFDPALFKREVAFSKHMPQEINEGTEEVLQRKWTLGELITTIGQSGMLIEVLEEEPNHKIHDIGLPKTFTLVARKI</sequence>